<feature type="region of interest" description="Disordered" evidence="1">
    <location>
        <begin position="1"/>
        <end position="35"/>
    </location>
</feature>
<organism evidence="2 3">
    <name type="scientific">Polyporus arcularius HHB13444</name>
    <dbReference type="NCBI Taxonomy" id="1314778"/>
    <lineage>
        <taxon>Eukaryota</taxon>
        <taxon>Fungi</taxon>
        <taxon>Dikarya</taxon>
        <taxon>Basidiomycota</taxon>
        <taxon>Agaricomycotina</taxon>
        <taxon>Agaricomycetes</taxon>
        <taxon>Polyporales</taxon>
        <taxon>Polyporaceae</taxon>
        <taxon>Polyporus</taxon>
    </lineage>
</organism>
<keyword evidence="3" id="KW-1185">Reference proteome</keyword>
<reference evidence="2 3" key="1">
    <citation type="journal article" date="2019" name="Nat. Ecol. Evol.">
        <title>Megaphylogeny resolves global patterns of mushroom evolution.</title>
        <authorList>
            <person name="Varga T."/>
            <person name="Krizsan K."/>
            <person name="Foldi C."/>
            <person name="Dima B."/>
            <person name="Sanchez-Garcia M."/>
            <person name="Sanchez-Ramirez S."/>
            <person name="Szollosi G.J."/>
            <person name="Szarkandi J.G."/>
            <person name="Papp V."/>
            <person name="Albert L."/>
            <person name="Andreopoulos W."/>
            <person name="Angelini C."/>
            <person name="Antonin V."/>
            <person name="Barry K.W."/>
            <person name="Bougher N.L."/>
            <person name="Buchanan P."/>
            <person name="Buyck B."/>
            <person name="Bense V."/>
            <person name="Catcheside P."/>
            <person name="Chovatia M."/>
            <person name="Cooper J."/>
            <person name="Damon W."/>
            <person name="Desjardin D."/>
            <person name="Finy P."/>
            <person name="Geml J."/>
            <person name="Haridas S."/>
            <person name="Hughes K."/>
            <person name="Justo A."/>
            <person name="Karasinski D."/>
            <person name="Kautmanova I."/>
            <person name="Kiss B."/>
            <person name="Kocsube S."/>
            <person name="Kotiranta H."/>
            <person name="LaButti K.M."/>
            <person name="Lechner B.E."/>
            <person name="Liimatainen K."/>
            <person name="Lipzen A."/>
            <person name="Lukacs Z."/>
            <person name="Mihaltcheva S."/>
            <person name="Morgado L.N."/>
            <person name="Niskanen T."/>
            <person name="Noordeloos M.E."/>
            <person name="Ohm R.A."/>
            <person name="Ortiz-Santana B."/>
            <person name="Ovrebo C."/>
            <person name="Racz N."/>
            <person name="Riley R."/>
            <person name="Savchenko A."/>
            <person name="Shiryaev A."/>
            <person name="Soop K."/>
            <person name="Spirin V."/>
            <person name="Szebenyi C."/>
            <person name="Tomsovsky M."/>
            <person name="Tulloss R.E."/>
            <person name="Uehling J."/>
            <person name="Grigoriev I.V."/>
            <person name="Vagvolgyi C."/>
            <person name="Papp T."/>
            <person name="Martin F.M."/>
            <person name="Miettinen O."/>
            <person name="Hibbett D.S."/>
            <person name="Nagy L.G."/>
        </authorList>
    </citation>
    <scope>NUCLEOTIDE SEQUENCE [LARGE SCALE GENOMIC DNA]</scope>
    <source>
        <strain evidence="2 3">HHB13444</strain>
    </source>
</reference>
<name>A0A5C3NK79_9APHY</name>
<dbReference type="EMBL" id="ML213401">
    <property type="protein sequence ID" value="TFK77615.1"/>
    <property type="molecule type" value="Genomic_DNA"/>
</dbReference>
<dbReference type="InParanoid" id="A0A5C3NK79"/>
<gene>
    <name evidence="2" type="ORF">K466DRAFT_607946</name>
</gene>
<dbReference type="AlphaFoldDB" id="A0A5C3NK79"/>
<evidence type="ECO:0000256" key="1">
    <source>
        <dbReference type="SAM" id="MobiDB-lite"/>
    </source>
</evidence>
<evidence type="ECO:0000313" key="2">
    <source>
        <dbReference type="EMBL" id="TFK77615.1"/>
    </source>
</evidence>
<sequence>MDHASSEPHAAPTEQFSAPHNPVGDGLPPPLAIPPPIPPLMPLSSCRQPRRPLQWSCPDECRMLVAHVEQPCPPCHAFLEHTEAALSDPQYIEAHEEGRARQQSRYYTYLEQHFAFAGGQATCGLDEQVRELRSQQQILMTKLSEQESTFRAQLQVAHDARDLYRQEAENLRTRVARLEEEAQSQSPADRAAQGDPSVATTTRSRPTSPPNPPRSPPILHTPPRHEPAPPPRKQLSPLPDRRGPPPSQIFSPRRPSPIPAFARPGWRPAHGPNYRSSSREPPPRRQHHERSRSP</sequence>
<evidence type="ECO:0000313" key="3">
    <source>
        <dbReference type="Proteomes" id="UP000308197"/>
    </source>
</evidence>
<feature type="region of interest" description="Disordered" evidence="1">
    <location>
        <begin position="179"/>
        <end position="294"/>
    </location>
</feature>
<feature type="non-terminal residue" evidence="2">
    <location>
        <position position="294"/>
    </location>
</feature>
<dbReference type="Proteomes" id="UP000308197">
    <property type="component" value="Unassembled WGS sequence"/>
</dbReference>
<protein>
    <submittedName>
        <fullName evidence="2">Uncharacterized protein</fullName>
    </submittedName>
</protein>
<accession>A0A5C3NK79</accession>
<feature type="compositionally biased region" description="Basic residues" evidence="1">
    <location>
        <begin position="284"/>
        <end position="294"/>
    </location>
</feature>
<proteinExistence type="predicted"/>
<feature type="compositionally biased region" description="Pro residues" evidence="1">
    <location>
        <begin position="207"/>
        <end position="220"/>
    </location>
</feature>